<proteinExistence type="predicted"/>
<keyword evidence="3" id="KW-1133">Transmembrane helix</keyword>
<accession>A0AAD1SG42</accession>
<comment type="subcellular location">
    <subcellularLocation>
        <location evidence="1">Membrane</location>
    </subcellularLocation>
</comment>
<dbReference type="SUPFAM" id="SSF53822">
    <property type="entry name" value="Periplasmic binding protein-like I"/>
    <property type="match status" value="1"/>
</dbReference>
<name>A0AAD1SG42_PELCU</name>
<keyword evidence="4" id="KW-0472">Membrane</keyword>
<dbReference type="EMBL" id="OW240917">
    <property type="protein sequence ID" value="CAH2299245.1"/>
    <property type="molecule type" value="Genomic_DNA"/>
</dbReference>
<evidence type="ECO:0000259" key="5">
    <source>
        <dbReference type="Pfam" id="PF01094"/>
    </source>
</evidence>
<evidence type="ECO:0000313" key="7">
    <source>
        <dbReference type="Proteomes" id="UP001295444"/>
    </source>
</evidence>
<dbReference type="GO" id="GO:0005886">
    <property type="term" value="C:plasma membrane"/>
    <property type="evidence" value="ECO:0007669"/>
    <property type="project" value="TreeGrafter"/>
</dbReference>
<keyword evidence="7" id="KW-1185">Reference proteome</keyword>
<dbReference type="Proteomes" id="UP001295444">
    <property type="component" value="Chromosome 06"/>
</dbReference>
<dbReference type="PANTHER" id="PTHR24061">
    <property type="entry name" value="CALCIUM-SENSING RECEPTOR-RELATED"/>
    <property type="match status" value="1"/>
</dbReference>
<keyword evidence="2" id="KW-0812">Transmembrane</keyword>
<dbReference type="Pfam" id="PF01094">
    <property type="entry name" value="ANF_receptor"/>
    <property type="match status" value="1"/>
</dbReference>
<feature type="domain" description="Receptor ligand binding region" evidence="5">
    <location>
        <begin position="1"/>
        <end position="349"/>
    </location>
</feature>
<dbReference type="InterPro" id="IPR001828">
    <property type="entry name" value="ANF_lig-bd_rcpt"/>
</dbReference>
<evidence type="ECO:0000256" key="3">
    <source>
        <dbReference type="ARBA" id="ARBA00022989"/>
    </source>
</evidence>
<evidence type="ECO:0000256" key="4">
    <source>
        <dbReference type="ARBA" id="ARBA00023136"/>
    </source>
</evidence>
<dbReference type="AlphaFoldDB" id="A0AAD1SG42"/>
<dbReference type="InterPro" id="IPR000068">
    <property type="entry name" value="GPCR_3_Ca_sens_rcpt-rel"/>
</dbReference>
<sequence length="370" mass="41962">MLPNITLGYHAFDSCGDVQRTLKSVMKILSRSTLEIPNYSCSKHGKVAGVIGDQYSLTTLHLAQFLNVYRYTQICGFIAWRGGNLPSTKQISKRGNLPSTKQISYGATDPLLSDRALYPFFFRTVQDDRTHYAVILKFLQHFGWNWVGIITSKDESGEKELQELSHEITSHGICIEFIVKMSSIEKENDKDLAVIRKSTTQVLITCGTCSAPCFLIFQNSESLLQNITIIVKASWTYVLYFNIRSGKTFNGSLSISPPMNPIPGVNTLIHKFHPSNRPNDPLLEDIWLMNLNCLSPNLEKNNFFQYLYKFTANNCTGKERIRDKISVPQNPVYNAVYILAHTLHNMHSSLASLYPEIDLLSYKYLNLVSI</sequence>
<reference evidence="6" key="1">
    <citation type="submission" date="2022-03" db="EMBL/GenBank/DDBJ databases">
        <authorList>
            <person name="Alioto T."/>
            <person name="Alioto T."/>
            <person name="Gomez Garrido J."/>
        </authorList>
    </citation>
    <scope>NUCLEOTIDE SEQUENCE</scope>
</reference>
<evidence type="ECO:0000256" key="1">
    <source>
        <dbReference type="ARBA" id="ARBA00004370"/>
    </source>
</evidence>
<organism evidence="6 7">
    <name type="scientific">Pelobates cultripes</name>
    <name type="common">Western spadefoot toad</name>
    <dbReference type="NCBI Taxonomy" id="61616"/>
    <lineage>
        <taxon>Eukaryota</taxon>
        <taxon>Metazoa</taxon>
        <taxon>Chordata</taxon>
        <taxon>Craniata</taxon>
        <taxon>Vertebrata</taxon>
        <taxon>Euteleostomi</taxon>
        <taxon>Amphibia</taxon>
        <taxon>Batrachia</taxon>
        <taxon>Anura</taxon>
        <taxon>Pelobatoidea</taxon>
        <taxon>Pelobatidae</taxon>
        <taxon>Pelobates</taxon>
    </lineage>
</organism>
<dbReference type="GO" id="GO:0004930">
    <property type="term" value="F:G protein-coupled receptor activity"/>
    <property type="evidence" value="ECO:0007669"/>
    <property type="project" value="InterPro"/>
</dbReference>
<evidence type="ECO:0000256" key="2">
    <source>
        <dbReference type="ARBA" id="ARBA00022692"/>
    </source>
</evidence>
<evidence type="ECO:0000313" key="6">
    <source>
        <dbReference type="EMBL" id="CAH2299245.1"/>
    </source>
</evidence>
<dbReference type="PANTHER" id="PTHR24061:SF599">
    <property type="entry name" value="G-PROTEIN COUPLED RECEPTORS FAMILY 3 PROFILE DOMAIN-CONTAINING PROTEIN"/>
    <property type="match status" value="1"/>
</dbReference>
<protein>
    <recommendedName>
        <fullName evidence="5">Receptor ligand binding region domain-containing protein</fullName>
    </recommendedName>
</protein>
<gene>
    <name evidence="6" type="ORF">PECUL_23A006867</name>
</gene>
<dbReference type="Gene3D" id="3.40.50.2300">
    <property type="match status" value="2"/>
</dbReference>
<dbReference type="InterPro" id="IPR028082">
    <property type="entry name" value="Peripla_BP_I"/>
</dbReference>